<sequence length="839" mass="95298">MAEETGWVDRRNLALNKRGSRLVIILTVFMFFDFVFIAIRLYSRRIKKRALDLSDYSILIGFALLIGIYALEIVQVVQCGLGLEYAWVSANLGVDNISRLLKNAFAANTLWNLCTMAIKISILHLYLTIFNSVTAMRRICWALVVVVVLGHLGTILESLLICKPLSYIWNFVYPTAKGKCTGGKLASFIPGLISLTLDIIVFVMAYSSEIRLPLPVLWSLRMPTSKKIATSSVFGIALGIVIVSAVRLSFVYTNSTDYTKESIKYSICGAIEPMVAILVSCTPMLQPVVQHLSGGKVALWATKRSAGGSGPAGSGNVSWPHASQKSYISSSKSPGVKGGFERMGEEDGDYPLIDRPGVKRSGMQTPERTYFESERKYRWLSLSPRLATMSTYDDPLLMDSGDGKVLPAYLTRHVNLGLENDDISALISSIELSQVTRNSQPSPLPHLPAEILLRVLEHVPVDYILEFRAVCRGFRDYIDTRVMYSYLLRSELLGWIGCRGERELDPPWEKRYTHYVPARFERLDVDVDGNGKQPGARWNASYAIFRIEKGSLNGPDPWPQNTTFVRLFRTLLDPQTPPLTVVHHYGRLRWCVKVDSHILDCAFIEPWESCESLQVDFKEQTVRVLWKDMIQQLVREEAAIRKKMEVTQSSPYTFGHEEDCLRAIRRRRLRLRLPKEPTVPEHRKIVWALRHLQPLFGKTPCAKLSYPWGEVENVEDGASAILMLLRKEAATGDKELQHLRQLASDRAAMLAQRDHIEKLVENWHINIFDREVFFGTDLAEKEGANPVAWSDRMRALVEQRVRRWKSQEKLIDKMIELMETLTAVMEVPEDAFDNIHSQY</sequence>
<reference evidence="1" key="1">
    <citation type="journal article" date="2020" name="Stud. Mycol.">
        <title>101 Dothideomycetes genomes: a test case for predicting lifestyles and emergence of pathogens.</title>
        <authorList>
            <person name="Haridas S."/>
            <person name="Albert R."/>
            <person name="Binder M."/>
            <person name="Bloem J."/>
            <person name="Labutti K."/>
            <person name="Salamov A."/>
            <person name="Andreopoulos B."/>
            <person name="Baker S."/>
            <person name="Barry K."/>
            <person name="Bills G."/>
            <person name="Bluhm B."/>
            <person name="Cannon C."/>
            <person name="Castanera R."/>
            <person name="Culley D."/>
            <person name="Daum C."/>
            <person name="Ezra D."/>
            <person name="Gonzalez J."/>
            <person name="Henrissat B."/>
            <person name="Kuo A."/>
            <person name="Liang C."/>
            <person name="Lipzen A."/>
            <person name="Lutzoni F."/>
            <person name="Magnuson J."/>
            <person name="Mondo S."/>
            <person name="Nolan M."/>
            <person name="Ohm R."/>
            <person name="Pangilinan J."/>
            <person name="Park H.-J."/>
            <person name="Ramirez L."/>
            <person name="Alfaro M."/>
            <person name="Sun H."/>
            <person name="Tritt A."/>
            <person name="Yoshinaga Y."/>
            <person name="Zwiers L.-H."/>
            <person name="Turgeon B."/>
            <person name="Goodwin S."/>
            <person name="Spatafora J."/>
            <person name="Crous P."/>
            <person name="Grigoriev I."/>
        </authorList>
    </citation>
    <scope>NUCLEOTIDE SEQUENCE</scope>
    <source>
        <strain evidence="1">ATCC 200398</strain>
    </source>
</reference>
<comment type="caution">
    <text evidence="1">The sequence shown here is derived from an EMBL/GenBank/DDBJ whole genome shotgun (WGS) entry which is preliminary data.</text>
</comment>
<evidence type="ECO:0000313" key="1">
    <source>
        <dbReference type="EMBL" id="KAF2466201.1"/>
    </source>
</evidence>
<dbReference type="EMBL" id="MU003526">
    <property type="protein sequence ID" value="KAF2466201.1"/>
    <property type="molecule type" value="Genomic_DNA"/>
</dbReference>
<keyword evidence="2" id="KW-1185">Reference proteome</keyword>
<name>A0ACB6QGZ6_9PLEO</name>
<accession>A0ACB6QGZ6</accession>
<organism evidence="1 2">
    <name type="scientific">Lindgomyces ingoldianus</name>
    <dbReference type="NCBI Taxonomy" id="673940"/>
    <lineage>
        <taxon>Eukaryota</taxon>
        <taxon>Fungi</taxon>
        <taxon>Dikarya</taxon>
        <taxon>Ascomycota</taxon>
        <taxon>Pezizomycotina</taxon>
        <taxon>Dothideomycetes</taxon>
        <taxon>Pleosporomycetidae</taxon>
        <taxon>Pleosporales</taxon>
        <taxon>Lindgomycetaceae</taxon>
        <taxon>Lindgomyces</taxon>
    </lineage>
</organism>
<proteinExistence type="predicted"/>
<gene>
    <name evidence="1" type="ORF">BDR25DRAFT_317988</name>
</gene>
<evidence type="ECO:0000313" key="2">
    <source>
        <dbReference type="Proteomes" id="UP000799755"/>
    </source>
</evidence>
<dbReference type="Proteomes" id="UP000799755">
    <property type="component" value="Unassembled WGS sequence"/>
</dbReference>
<protein>
    <submittedName>
        <fullName evidence="1">Uncharacterized protein</fullName>
    </submittedName>
</protein>